<organism evidence="2">
    <name type="scientific">mine drainage metagenome</name>
    <dbReference type="NCBI Taxonomy" id="410659"/>
    <lineage>
        <taxon>unclassified sequences</taxon>
        <taxon>metagenomes</taxon>
        <taxon>ecological metagenomes</taxon>
    </lineage>
</organism>
<comment type="caution">
    <text evidence="2">The sequence shown here is derived from an EMBL/GenBank/DDBJ whole genome shotgun (WGS) entry which is preliminary data.</text>
</comment>
<reference evidence="2" key="1">
    <citation type="submission" date="2013-08" db="EMBL/GenBank/DDBJ databases">
        <authorList>
            <person name="Mendez C."/>
            <person name="Richter M."/>
            <person name="Ferrer M."/>
            <person name="Sanchez J."/>
        </authorList>
    </citation>
    <scope>NUCLEOTIDE SEQUENCE</scope>
</reference>
<reference evidence="2" key="2">
    <citation type="journal article" date="2014" name="ISME J.">
        <title>Microbial stratification in low pH oxic and suboxic macroscopic growths along an acid mine drainage.</title>
        <authorList>
            <person name="Mendez-Garcia C."/>
            <person name="Mesa V."/>
            <person name="Sprenger R.R."/>
            <person name="Richter M."/>
            <person name="Diez M.S."/>
            <person name="Solano J."/>
            <person name="Bargiela R."/>
            <person name="Golyshina O.V."/>
            <person name="Manteca A."/>
            <person name="Ramos J.L."/>
            <person name="Gallego J.R."/>
            <person name="Llorente I."/>
            <person name="Martins Dos Santos V.A."/>
            <person name="Jensen O.N."/>
            <person name="Pelaez A.I."/>
            <person name="Sanchez J."/>
            <person name="Ferrer M."/>
        </authorList>
    </citation>
    <scope>NUCLEOTIDE SEQUENCE</scope>
</reference>
<name>T1C5V4_9ZZZZ</name>
<sequence>MTREIKKVGKYDYVYESSMSWDSDHRKRHKVSRYVGKVVNGDVDNPKRVRDIVAIRGIYEIGHLELAWSVMDDIMPALREE</sequence>
<dbReference type="AlphaFoldDB" id="T1C5V4"/>
<evidence type="ECO:0000313" key="1">
    <source>
        <dbReference type="EMBL" id="EQD26699.1"/>
    </source>
</evidence>
<gene>
    <name evidence="2" type="ORF">B1B_01809</name>
    <name evidence="1" type="ORF">B2A_15537</name>
</gene>
<proteinExistence type="predicted"/>
<dbReference type="EMBL" id="AUZZ01011313">
    <property type="protein sequence ID" value="EQD26699.1"/>
    <property type="molecule type" value="Genomic_DNA"/>
</dbReference>
<dbReference type="EMBL" id="AUZY01001096">
    <property type="protein sequence ID" value="EQD76258.1"/>
    <property type="molecule type" value="Genomic_DNA"/>
</dbReference>
<evidence type="ECO:0000313" key="2">
    <source>
        <dbReference type="EMBL" id="EQD76258.1"/>
    </source>
</evidence>
<accession>T1C5V4</accession>
<protein>
    <submittedName>
        <fullName evidence="2">Uncharacterized protein</fullName>
    </submittedName>
</protein>